<reference evidence="3" key="1">
    <citation type="submission" date="2019-06" db="EMBL/GenBank/DDBJ databases">
        <title>Sulfurimonas gotlandica sp. nov., a chemoautotrophic and psychrotolerant epsilonproteobacterium isolated from a pelagic redoxcline, and an emended description of the genus Sulfurimonas.</title>
        <authorList>
            <person name="Wang S."/>
            <person name="Jiang L."/>
            <person name="Shao Z."/>
        </authorList>
    </citation>
    <scope>NUCLEOTIDE SEQUENCE [LARGE SCALE GENOMIC DNA]</scope>
    <source>
        <strain evidence="3">1-1N</strain>
    </source>
</reference>
<proteinExistence type="predicted"/>
<protein>
    <recommendedName>
        <fullName evidence="4">Nitrous oxide reductase accessory protein NosL</fullName>
    </recommendedName>
</protein>
<dbReference type="KEGG" id="suln:FJR47_05735"/>
<evidence type="ECO:0000313" key="3">
    <source>
        <dbReference type="Proteomes" id="UP000326061"/>
    </source>
</evidence>
<organism evidence="2 3">
    <name type="scientific">Sulfurimonas xiamenensis</name>
    <dbReference type="NCBI Taxonomy" id="2590021"/>
    <lineage>
        <taxon>Bacteria</taxon>
        <taxon>Pseudomonadati</taxon>
        <taxon>Campylobacterota</taxon>
        <taxon>Epsilonproteobacteria</taxon>
        <taxon>Campylobacterales</taxon>
        <taxon>Sulfurimonadaceae</taxon>
        <taxon>Sulfurimonas</taxon>
    </lineage>
</organism>
<keyword evidence="1" id="KW-1133">Transmembrane helix</keyword>
<keyword evidence="1" id="KW-0472">Membrane</keyword>
<gene>
    <name evidence="2" type="ORF">FJR47_05735</name>
</gene>
<dbReference type="EMBL" id="CP041166">
    <property type="protein sequence ID" value="QFR43427.1"/>
    <property type="molecule type" value="Genomic_DNA"/>
</dbReference>
<dbReference type="Proteomes" id="UP000326061">
    <property type="component" value="Chromosome"/>
</dbReference>
<keyword evidence="1" id="KW-0812">Transmembrane</keyword>
<dbReference type="RefSeq" id="WP_152299490.1">
    <property type="nucleotide sequence ID" value="NZ_CP041166.1"/>
</dbReference>
<name>A0AAJ4A3Y5_9BACT</name>
<evidence type="ECO:0008006" key="4">
    <source>
        <dbReference type="Google" id="ProtNLM"/>
    </source>
</evidence>
<evidence type="ECO:0000256" key="1">
    <source>
        <dbReference type="SAM" id="Phobius"/>
    </source>
</evidence>
<sequence>MIKKFIPFLIVIVAVILIVSLFLFLASSKRMIVVYEGNIKQLPVKMQEGFYQDSECGMVIEDLRDASQVVIKNGKCWFFHDHGGFVKWLEDKEFKDSAKIWVMSRDTKEWVDARKAYFSLTDDTPMGYGFGAYEKAVDGYINFDTMRLRVLRGETLRNPHIKKQLLGD</sequence>
<dbReference type="AlphaFoldDB" id="A0AAJ4A3Y5"/>
<feature type="transmembrane region" description="Helical" evidence="1">
    <location>
        <begin position="6"/>
        <end position="26"/>
    </location>
</feature>
<evidence type="ECO:0000313" key="2">
    <source>
        <dbReference type="EMBL" id="QFR43427.1"/>
    </source>
</evidence>
<accession>A0AAJ4A3Y5</accession>
<keyword evidence="3" id="KW-1185">Reference proteome</keyword>
<dbReference type="SUPFAM" id="SSF160387">
    <property type="entry name" value="NosL/MerB-like"/>
    <property type="match status" value="1"/>
</dbReference>